<dbReference type="EMBL" id="AP022591">
    <property type="protein sequence ID" value="BBY44661.1"/>
    <property type="molecule type" value="Genomic_DNA"/>
</dbReference>
<feature type="transmembrane region" description="Helical" evidence="1">
    <location>
        <begin position="130"/>
        <end position="150"/>
    </location>
</feature>
<proteinExistence type="inferred from homology"/>
<protein>
    <recommendedName>
        <fullName evidence="1">Probable queuosine precursor transporter</fullName>
        <shortName evidence="1">Q precursor transporter</shortName>
    </recommendedName>
</protein>
<dbReference type="OrthoDB" id="9805479at2"/>
<evidence type="ECO:0000313" key="2">
    <source>
        <dbReference type="EMBL" id="BBY44661.1"/>
    </source>
</evidence>
<dbReference type="PANTHER" id="PTHR34300:SF2">
    <property type="entry name" value="QUEUOSINE PRECURSOR TRANSPORTER-RELATED"/>
    <property type="match status" value="1"/>
</dbReference>
<dbReference type="GO" id="GO:0005886">
    <property type="term" value="C:plasma membrane"/>
    <property type="evidence" value="ECO:0007669"/>
    <property type="project" value="UniProtKB-SubCell"/>
</dbReference>
<feature type="transmembrane region" description="Helical" evidence="1">
    <location>
        <begin position="54"/>
        <end position="75"/>
    </location>
</feature>
<gene>
    <name evidence="2" type="ORF">MCEL_29560</name>
</gene>
<keyword evidence="1" id="KW-0813">Transport</keyword>
<feature type="transmembrane region" description="Helical" evidence="1">
    <location>
        <begin position="162"/>
        <end position="190"/>
    </location>
</feature>
<keyword evidence="1" id="KW-0812">Transmembrane</keyword>
<dbReference type="Pfam" id="PF02592">
    <property type="entry name" value="Vut_1"/>
    <property type="match status" value="1"/>
</dbReference>
<organism evidence="2 3">
    <name type="scientific">Mycolicibacterium celeriflavum</name>
    <name type="common">Mycobacterium celeriflavum</name>
    <dbReference type="NCBI Taxonomy" id="1249101"/>
    <lineage>
        <taxon>Bacteria</taxon>
        <taxon>Bacillati</taxon>
        <taxon>Actinomycetota</taxon>
        <taxon>Actinomycetes</taxon>
        <taxon>Mycobacteriales</taxon>
        <taxon>Mycobacteriaceae</taxon>
        <taxon>Mycolicibacterium</taxon>
    </lineage>
</organism>
<dbReference type="HAMAP" id="MF_02088">
    <property type="entry name" value="Q_prec_transport"/>
    <property type="match status" value="1"/>
</dbReference>
<dbReference type="Proteomes" id="UP000466431">
    <property type="component" value="Chromosome"/>
</dbReference>
<dbReference type="STRING" id="1249101.BST21_19235"/>
<name>A0A1X0BNT3_MYCCF</name>
<keyword evidence="1" id="KW-1133">Transmembrane helix</keyword>
<dbReference type="PANTHER" id="PTHR34300">
    <property type="entry name" value="QUEUOSINE PRECURSOR TRANSPORTER-RELATED"/>
    <property type="match status" value="1"/>
</dbReference>
<sequence length="236" mass="25669">MTVTPDTQQTEHRGFATTGSAYYPTLVAVFTGLVLISNVAATKGIAFGPIIGDWSLITDGGFIVFPLTYVIGDVLSEVYGFAATRRAIYIAFMMEALAAFTFWLTAVLPAADFYTNQAAFEAVVKPFTQLIIAGLAGFIVGQTLNAWVVVKVKSRVGEKHLWARLIGSTVIGEFADTLVFCSIAAAAIGIDTWRDFLTYVALGWVYKTAVEVLVLPVTYRVIAFIKRREPSYQPAS</sequence>
<keyword evidence="1" id="KW-1003">Cell membrane</keyword>
<dbReference type="KEGG" id="mcee:MCEL_29560"/>
<feature type="transmembrane region" description="Helical" evidence="1">
    <location>
        <begin position="87"/>
        <end position="110"/>
    </location>
</feature>
<comment type="similarity">
    <text evidence="1">Belongs to the vitamin uptake transporter (VUT/ECF) (TC 2.A.88) family. Q precursor transporter subfamily.</text>
</comment>
<comment type="subcellular location">
    <subcellularLocation>
        <location evidence="1">Cell membrane</location>
        <topology evidence="1">Multi-pass membrane protein</topology>
    </subcellularLocation>
</comment>
<dbReference type="RefSeq" id="WP_083005889.1">
    <property type="nucleotide sequence ID" value="NZ_AP022591.1"/>
</dbReference>
<keyword evidence="3" id="KW-1185">Reference proteome</keyword>
<feature type="transmembrane region" description="Helical" evidence="1">
    <location>
        <begin position="196"/>
        <end position="219"/>
    </location>
</feature>
<evidence type="ECO:0000313" key="3">
    <source>
        <dbReference type="Proteomes" id="UP000466431"/>
    </source>
</evidence>
<dbReference type="GO" id="GO:0022857">
    <property type="term" value="F:transmembrane transporter activity"/>
    <property type="evidence" value="ECO:0007669"/>
    <property type="project" value="UniProtKB-UniRule"/>
</dbReference>
<reference evidence="2 3" key="1">
    <citation type="journal article" date="2019" name="Emerg. Microbes Infect.">
        <title>Comprehensive subspecies identification of 175 nontuberculous mycobacteria species based on 7547 genomic profiles.</title>
        <authorList>
            <person name="Matsumoto Y."/>
            <person name="Kinjo T."/>
            <person name="Motooka D."/>
            <person name="Nabeya D."/>
            <person name="Jung N."/>
            <person name="Uechi K."/>
            <person name="Horii T."/>
            <person name="Iida T."/>
            <person name="Fujita J."/>
            <person name="Nakamura S."/>
        </authorList>
    </citation>
    <scope>NUCLEOTIDE SEQUENCE [LARGE SCALE GENOMIC DNA]</scope>
    <source>
        <strain evidence="2 3">JCM 18439</strain>
    </source>
</reference>
<keyword evidence="1" id="KW-0472">Membrane</keyword>
<feature type="transmembrane region" description="Helical" evidence="1">
    <location>
        <begin position="21"/>
        <end position="42"/>
    </location>
</feature>
<dbReference type="InterPro" id="IPR003744">
    <property type="entry name" value="YhhQ"/>
</dbReference>
<comment type="function">
    <text evidence="1">Involved in the import of queuosine (Q) precursors, required for Q precursor salvage.</text>
</comment>
<accession>A0A1X0BNT3</accession>
<evidence type="ECO:0000256" key="1">
    <source>
        <dbReference type="HAMAP-Rule" id="MF_02088"/>
    </source>
</evidence>
<dbReference type="NCBIfam" id="TIGR00697">
    <property type="entry name" value="queuosine precursor transporter"/>
    <property type="match status" value="1"/>
</dbReference>
<dbReference type="AlphaFoldDB" id="A0A1X0BNT3"/>